<evidence type="ECO:0000313" key="5">
    <source>
        <dbReference type="Proteomes" id="UP000322899"/>
    </source>
</evidence>
<evidence type="ECO:0008006" key="9">
    <source>
        <dbReference type="Google" id="ProtNLM"/>
    </source>
</evidence>
<evidence type="ECO:0000313" key="4">
    <source>
        <dbReference type="EMBL" id="KAA0162894.1"/>
    </source>
</evidence>
<evidence type="ECO:0000313" key="2">
    <source>
        <dbReference type="EMBL" id="KAA0152646.1"/>
    </source>
</evidence>
<dbReference type="OrthoDB" id="10059120at2759"/>
<dbReference type="EMBL" id="VLTN01000030">
    <property type="protein sequence ID" value="KAA0151035.1"/>
    <property type="molecule type" value="Genomic_DNA"/>
</dbReference>
<proteinExistence type="predicted"/>
<dbReference type="CDD" id="cd21455">
    <property type="entry name" value="DLC-like_DYNLT1_DYNLT3"/>
    <property type="match status" value="1"/>
</dbReference>
<dbReference type="PANTHER" id="PTHR21255">
    <property type="entry name" value="T-COMPLEX-ASSOCIATED-TESTIS-EXPRESSED 1/ DYNEIN LIGHT CHAIN"/>
    <property type="match status" value="1"/>
</dbReference>
<evidence type="ECO:0000313" key="3">
    <source>
        <dbReference type="EMBL" id="KAA0158146.1"/>
    </source>
</evidence>
<reference evidence="5 6" key="1">
    <citation type="submission" date="2019-07" db="EMBL/GenBank/DDBJ databases">
        <title>Genomes of Cafeteria roenbergensis.</title>
        <authorList>
            <person name="Fischer M.G."/>
            <person name="Hackl T."/>
            <person name="Roman M."/>
        </authorList>
    </citation>
    <scope>NUCLEOTIDE SEQUENCE [LARGE SCALE GENOMIC DNA]</scope>
    <source>
        <strain evidence="1 6">BVI</strain>
        <strain evidence="2 8">Cflag</strain>
        <strain evidence="4 5">E4-10P</strain>
        <strain evidence="3 7">RCC970-E3</strain>
    </source>
</reference>
<sequence length="120" mass="12995">MADMGPELEFMAEDVETVMKNAVQSTLGIECPWVPSKVNGWTAQIVEHCLKSLTAHNKRFKYVVTCVLQQKVGAGMHTAMATVWDAGCDAHCKVTSDHGQLECVCAVYGLAISPTKDPLA</sequence>
<dbReference type="Gene3D" id="3.30.1140.40">
    <property type="entry name" value="Tctex-1"/>
    <property type="match status" value="1"/>
</dbReference>
<comment type="caution">
    <text evidence="3">The sequence shown here is derived from an EMBL/GenBank/DDBJ whole genome shotgun (WGS) entry which is preliminary data.</text>
</comment>
<dbReference type="AlphaFoldDB" id="A0A5A8CYN3"/>
<name>A0A5A8CYN3_CAFRO</name>
<dbReference type="Pfam" id="PF03645">
    <property type="entry name" value="Tctex-1"/>
    <property type="match status" value="1"/>
</dbReference>
<keyword evidence="6" id="KW-1185">Reference proteome</keyword>
<dbReference type="OMA" id="VNQWTSA"/>
<evidence type="ECO:0000313" key="6">
    <source>
        <dbReference type="Proteomes" id="UP000323011"/>
    </source>
</evidence>
<dbReference type="EMBL" id="VLTO01000117">
    <property type="protein sequence ID" value="KAA0162894.1"/>
    <property type="molecule type" value="Genomic_DNA"/>
</dbReference>
<dbReference type="GO" id="GO:0007018">
    <property type="term" value="P:microtubule-based movement"/>
    <property type="evidence" value="ECO:0007669"/>
    <property type="project" value="TreeGrafter"/>
</dbReference>
<dbReference type="Proteomes" id="UP000323011">
    <property type="component" value="Unassembled WGS sequence"/>
</dbReference>
<dbReference type="GO" id="GO:0005737">
    <property type="term" value="C:cytoplasm"/>
    <property type="evidence" value="ECO:0007669"/>
    <property type="project" value="TreeGrafter"/>
</dbReference>
<protein>
    <recommendedName>
        <fullName evidence="9">Dynein light chain</fullName>
    </recommendedName>
</protein>
<evidence type="ECO:0000313" key="1">
    <source>
        <dbReference type="EMBL" id="KAA0151035.1"/>
    </source>
</evidence>
<organism evidence="3 7">
    <name type="scientific">Cafeteria roenbergensis</name>
    <name type="common">Marine flagellate</name>
    <dbReference type="NCBI Taxonomy" id="33653"/>
    <lineage>
        <taxon>Eukaryota</taxon>
        <taxon>Sar</taxon>
        <taxon>Stramenopiles</taxon>
        <taxon>Bigyra</taxon>
        <taxon>Opalozoa</taxon>
        <taxon>Bicosoecida</taxon>
        <taxon>Cafeteriaceae</taxon>
        <taxon>Cafeteria</taxon>
    </lineage>
</organism>
<dbReference type="InterPro" id="IPR038586">
    <property type="entry name" value="Tctex-1-like_sf"/>
</dbReference>
<dbReference type="PANTHER" id="PTHR21255:SF4">
    <property type="entry name" value="DYNEIN LIGHT CHAIN TCTEX-TYPE"/>
    <property type="match status" value="1"/>
</dbReference>
<dbReference type="GO" id="GO:0045505">
    <property type="term" value="F:dynein intermediate chain binding"/>
    <property type="evidence" value="ECO:0007669"/>
    <property type="project" value="TreeGrafter"/>
</dbReference>
<dbReference type="Proteomes" id="UP000324907">
    <property type="component" value="Unassembled WGS sequence"/>
</dbReference>
<accession>A0A5A8CYN3</accession>
<dbReference type="InterPro" id="IPR005334">
    <property type="entry name" value="Tctex-1-like"/>
</dbReference>
<evidence type="ECO:0000313" key="7">
    <source>
        <dbReference type="Proteomes" id="UP000324907"/>
    </source>
</evidence>
<dbReference type="EMBL" id="VLTL01000159">
    <property type="protein sequence ID" value="KAA0158146.1"/>
    <property type="molecule type" value="Genomic_DNA"/>
</dbReference>
<dbReference type="Proteomes" id="UP000325113">
    <property type="component" value="Unassembled WGS sequence"/>
</dbReference>
<evidence type="ECO:0000313" key="8">
    <source>
        <dbReference type="Proteomes" id="UP000325113"/>
    </source>
</evidence>
<dbReference type="GO" id="GO:0005868">
    <property type="term" value="C:cytoplasmic dynein complex"/>
    <property type="evidence" value="ECO:0007669"/>
    <property type="project" value="TreeGrafter"/>
</dbReference>
<dbReference type="Proteomes" id="UP000322899">
    <property type="component" value="Unassembled WGS sequence"/>
</dbReference>
<gene>
    <name evidence="4" type="ORF">FNF27_08008</name>
    <name evidence="3" type="ORF">FNF28_06386</name>
    <name evidence="1" type="ORF">FNF29_04924</name>
    <name evidence="2" type="ORF">FNF31_06588</name>
</gene>
<dbReference type="EMBL" id="VLTM01000105">
    <property type="protein sequence ID" value="KAA0152646.1"/>
    <property type="molecule type" value="Genomic_DNA"/>
</dbReference>